<feature type="compositionally biased region" description="Basic and acidic residues" evidence="3">
    <location>
        <begin position="1"/>
        <end position="15"/>
    </location>
</feature>
<evidence type="ECO:0000256" key="4">
    <source>
        <dbReference type="SAM" id="Phobius"/>
    </source>
</evidence>
<evidence type="ECO:0000313" key="8">
    <source>
        <dbReference type="Proteomes" id="UP000324298"/>
    </source>
</evidence>
<dbReference type="PANTHER" id="PTHR30469:SF38">
    <property type="entry name" value="HLYD FAMILY SECRETION PROTEIN"/>
    <property type="match status" value="1"/>
</dbReference>
<comment type="caution">
    <text evidence="7">The sequence shown here is derived from an EMBL/GenBank/DDBJ whole genome shotgun (WGS) entry which is preliminary data.</text>
</comment>
<dbReference type="InterPro" id="IPR058624">
    <property type="entry name" value="MdtA-like_HH"/>
</dbReference>
<dbReference type="InterPro" id="IPR006143">
    <property type="entry name" value="RND_pump_MFP"/>
</dbReference>
<feature type="transmembrane region" description="Helical" evidence="4">
    <location>
        <begin position="29"/>
        <end position="46"/>
    </location>
</feature>
<protein>
    <submittedName>
        <fullName evidence="7">Efflux RND transporter periplasmic adaptor subunit</fullName>
    </submittedName>
</protein>
<keyword evidence="4" id="KW-1133">Transmembrane helix</keyword>
<feature type="domain" description="Multidrug resistance protein MdtA-like alpha-helical hairpin" evidence="5">
    <location>
        <begin position="130"/>
        <end position="204"/>
    </location>
</feature>
<name>A0A5A9XT71_9BACT</name>
<accession>A0A5A9XT71</accession>
<evidence type="ECO:0000259" key="6">
    <source>
        <dbReference type="Pfam" id="PF25954"/>
    </source>
</evidence>
<evidence type="ECO:0000256" key="2">
    <source>
        <dbReference type="SAM" id="Coils"/>
    </source>
</evidence>
<proteinExistence type="inferred from homology"/>
<dbReference type="PANTHER" id="PTHR30469">
    <property type="entry name" value="MULTIDRUG RESISTANCE PROTEIN MDTA"/>
    <property type="match status" value="1"/>
</dbReference>
<keyword evidence="8" id="KW-1185">Reference proteome</keyword>
<evidence type="ECO:0000259" key="5">
    <source>
        <dbReference type="Pfam" id="PF25876"/>
    </source>
</evidence>
<dbReference type="SUPFAM" id="SSF111369">
    <property type="entry name" value="HlyD-like secretion proteins"/>
    <property type="match status" value="1"/>
</dbReference>
<dbReference type="AlphaFoldDB" id="A0A5A9XT71"/>
<evidence type="ECO:0000256" key="1">
    <source>
        <dbReference type="ARBA" id="ARBA00009477"/>
    </source>
</evidence>
<feature type="region of interest" description="Disordered" evidence="3">
    <location>
        <begin position="1"/>
        <end position="20"/>
    </location>
</feature>
<feature type="coiled-coil region" evidence="2">
    <location>
        <begin position="121"/>
        <end position="148"/>
    </location>
</feature>
<keyword evidence="4" id="KW-0472">Membrane</keyword>
<keyword evidence="2" id="KW-0175">Coiled coil</keyword>
<gene>
    <name evidence="7" type="ORF">ET418_01760</name>
</gene>
<dbReference type="Proteomes" id="UP000324298">
    <property type="component" value="Unassembled WGS sequence"/>
</dbReference>
<organism evidence="7 8">
    <name type="scientific">Oryzomonas rubra</name>
    <dbReference type="NCBI Taxonomy" id="2509454"/>
    <lineage>
        <taxon>Bacteria</taxon>
        <taxon>Pseudomonadati</taxon>
        <taxon>Thermodesulfobacteriota</taxon>
        <taxon>Desulfuromonadia</taxon>
        <taxon>Geobacterales</taxon>
        <taxon>Geobacteraceae</taxon>
        <taxon>Oryzomonas</taxon>
    </lineage>
</organism>
<dbReference type="Gene3D" id="2.40.50.100">
    <property type="match status" value="1"/>
</dbReference>
<dbReference type="Gene3D" id="2.40.420.20">
    <property type="match status" value="1"/>
</dbReference>
<dbReference type="OrthoDB" id="9789643at2"/>
<feature type="domain" description="CusB-like beta-barrel" evidence="6">
    <location>
        <begin position="249"/>
        <end position="320"/>
    </location>
</feature>
<sequence length="404" mass="42989">MPSDSLDRLTIDKSRQSSHKRGAGKRTRLWVVVFVAIVAGVVLLAVQRRSVSIETTNVSQVFPTQSFTLLNASGYVVAQRKAAVAAKTTGRLEWLGVEEGSRVTTGQVIARLENKDLDAAVRQNKAAVQNARSALDQVKAELVDAKQAFLREKELLNQGIVAKSEYDAAYARYKKAVAGVAGAEAGIHVALAALRGATVNYDYSLIRAPFDAVVLTKNADVGDIITPLGAAANAKAAVVSIADLGSLEVEADVSESNLAVVKAEQPCEITLDALPNTRFRGVVHTIVPTADRTKASVMVKVRFVDTDPRILPEMSAKVAFLEREAHKADQRPRIAVKPSAIVASGGRQGVYLVTGDRVVFTPITRGAPLGDLVEVSGVKSGDKVALKPLDKLKNGARISLAGEK</sequence>
<dbReference type="RefSeq" id="WP_149305850.1">
    <property type="nucleotide sequence ID" value="NZ_SRSD01000001.1"/>
</dbReference>
<dbReference type="GO" id="GO:1990281">
    <property type="term" value="C:efflux pump complex"/>
    <property type="evidence" value="ECO:0007669"/>
    <property type="project" value="TreeGrafter"/>
</dbReference>
<dbReference type="NCBIfam" id="TIGR01730">
    <property type="entry name" value="RND_mfp"/>
    <property type="match status" value="1"/>
</dbReference>
<dbReference type="InterPro" id="IPR058792">
    <property type="entry name" value="Beta-barrel_RND_2"/>
</dbReference>
<reference evidence="7 8" key="1">
    <citation type="submission" date="2019-04" db="EMBL/GenBank/DDBJ databases">
        <title>Geobacter ruber sp. nov., ferric-reducing bacteria isolated from paddy soil.</title>
        <authorList>
            <person name="Xu Z."/>
            <person name="Masuda Y."/>
            <person name="Itoh H."/>
            <person name="Senoo K."/>
        </authorList>
    </citation>
    <scope>NUCLEOTIDE SEQUENCE [LARGE SCALE GENOMIC DNA]</scope>
    <source>
        <strain evidence="7 8">Red88</strain>
    </source>
</reference>
<dbReference type="Pfam" id="PF25876">
    <property type="entry name" value="HH_MFP_RND"/>
    <property type="match status" value="1"/>
</dbReference>
<dbReference type="Gene3D" id="1.10.287.470">
    <property type="entry name" value="Helix hairpin bin"/>
    <property type="match status" value="1"/>
</dbReference>
<evidence type="ECO:0000256" key="3">
    <source>
        <dbReference type="SAM" id="MobiDB-lite"/>
    </source>
</evidence>
<keyword evidence="4" id="KW-0812">Transmembrane</keyword>
<dbReference type="EMBL" id="SRSD01000001">
    <property type="protein sequence ID" value="KAA0895269.1"/>
    <property type="molecule type" value="Genomic_DNA"/>
</dbReference>
<dbReference type="GO" id="GO:0015562">
    <property type="term" value="F:efflux transmembrane transporter activity"/>
    <property type="evidence" value="ECO:0007669"/>
    <property type="project" value="TreeGrafter"/>
</dbReference>
<dbReference type="Pfam" id="PF25954">
    <property type="entry name" value="Beta-barrel_RND_2"/>
    <property type="match status" value="1"/>
</dbReference>
<dbReference type="Gene3D" id="2.40.30.170">
    <property type="match status" value="1"/>
</dbReference>
<evidence type="ECO:0000313" key="7">
    <source>
        <dbReference type="EMBL" id="KAA0895269.1"/>
    </source>
</evidence>
<comment type="similarity">
    <text evidence="1">Belongs to the membrane fusion protein (MFP) (TC 8.A.1) family.</text>
</comment>